<dbReference type="CDD" id="cd00082">
    <property type="entry name" value="HisKA"/>
    <property type="match status" value="1"/>
</dbReference>
<dbReference type="PANTHER" id="PTHR45436:SF5">
    <property type="entry name" value="SENSOR HISTIDINE KINASE TRCS"/>
    <property type="match status" value="1"/>
</dbReference>
<sequence length="386" mass="40506">MTSPQRARFGTRLFLGTTLVVLVCLVTATLVAVVIAPGMFHEHLHQAGISGDDGLTDHIEMAFRGTLLRAWAPAAAAAVVVAIVLSWWVARRVERAVGELSTSTGRIAAGRYETRVDASGLGREFAELADAVNELARRLNETETTRRRMVADLGHEMRTPIATIESHLEAVEDGVRAADADTIGVLRTGTQRLRRLAEDLSAVSRVQEGIVQEGIDRIRPEPTGARCLVDAAVAVATPSYDAAGVALAATGDDIPLTVDPARVGQVLGNLFDNARRHTPPGGTVTVTTTHRGPDVVFTVADTGCGIAAEHLSHVFDRFYRADDARTRRDGGSGIGLTIVRVLVEAHGGSVTASSAGPGAGAVFTVTLPAAGPASAEPSDRPANLDS</sequence>
<dbReference type="InterPro" id="IPR050428">
    <property type="entry name" value="TCS_sensor_his_kinase"/>
</dbReference>
<keyword evidence="6 11" id="KW-0812">Transmembrane</keyword>
<evidence type="ECO:0000259" key="13">
    <source>
        <dbReference type="PROSITE" id="PS50885"/>
    </source>
</evidence>
<dbReference type="RefSeq" id="WP_236998713.1">
    <property type="nucleotide sequence ID" value="NZ_JAKKOR010000009.1"/>
</dbReference>
<dbReference type="InterPro" id="IPR036097">
    <property type="entry name" value="HisK_dim/P_sf"/>
</dbReference>
<dbReference type="InterPro" id="IPR004358">
    <property type="entry name" value="Sig_transdc_His_kin-like_C"/>
</dbReference>
<dbReference type="InterPro" id="IPR003594">
    <property type="entry name" value="HATPase_dom"/>
</dbReference>
<accession>A0ABS9IV97</accession>
<dbReference type="PANTHER" id="PTHR45436">
    <property type="entry name" value="SENSOR HISTIDINE KINASE YKOH"/>
    <property type="match status" value="1"/>
</dbReference>
<evidence type="ECO:0000256" key="8">
    <source>
        <dbReference type="ARBA" id="ARBA00022989"/>
    </source>
</evidence>
<dbReference type="Pfam" id="PF00512">
    <property type="entry name" value="HisKA"/>
    <property type="match status" value="1"/>
</dbReference>
<dbReference type="Pfam" id="PF02518">
    <property type="entry name" value="HATPase_c"/>
    <property type="match status" value="1"/>
</dbReference>
<keyword evidence="7 14" id="KW-0418">Kinase</keyword>
<organism evidence="14 15">
    <name type="scientific">Gordonia liuliyuniae</name>
    <dbReference type="NCBI Taxonomy" id="2911517"/>
    <lineage>
        <taxon>Bacteria</taxon>
        <taxon>Bacillati</taxon>
        <taxon>Actinomycetota</taxon>
        <taxon>Actinomycetes</taxon>
        <taxon>Mycobacteriales</taxon>
        <taxon>Gordoniaceae</taxon>
        <taxon>Gordonia</taxon>
    </lineage>
</organism>
<evidence type="ECO:0000256" key="1">
    <source>
        <dbReference type="ARBA" id="ARBA00000085"/>
    </source>
</evidence>
<evidence type="ECO:0000313" key="15">
    <source>
        <dbReference type="Proteomes" id="UP001200110"/>
    </source>
</evidence>
<proteinExistence type="predicted"/>
<keyword evidence="15" id="KW-1185">Reference proteome</keyword>
<dbReference type="PROSITE" id="PS50109">
    <property type="entry name" value="HIS_KIN"/>
    <property type="match status" value="1"/>
</dbReference>
<evidence type="ECO:0000256" key="4">
    <source>
        <dbReference type="ARBA" id="ARBA00022553"/>
    </source>
</evidence>
<dbReference type="InterPro" id="IPR003661">
    <property type="entry name" value="HisK_dim/P_dom"/>
</dbReference>
<dbReference type="SMART" id="SM00387">
    <property type="entry name" value="HATPase_c"/>
    <property type="match status" value="1"/>
</dbReference>
<evidence type="ECO:0000256" key="3">
    <source>
        <dbReference type="ARBA" id="ARBA00012438"/>
    </source>
</evidence>
<keyword evidence="4" id="KW-0597">Phosphoprotein</keyword>
<dbReference type="InterPro" id="IPR005467">
    <property type="entry name" value="His_kinase_dom"/>
</dbReference>
<evidence type="ECO:0000259" key="12">
    <source>
        <dbReference type="PROSITE" id="PS50109"/>
    </source>
</evidence>
<evidence type="ECO:0000256" key="11">
    <source>
        <dbReference type="SAM" id="Phobius"/>
    </source>
</evidence>
<name>A0ABS9IV97_9ACTN</name>
<keyword evidence="9" id="KW-0902">Two-component regulatory system</keyword>
<comment type="caution">
    <text evidence="14">The sequence shown here is derived from an EMBL/GenBank/DDBJ whole genome shotgun (WGS) entry which is preliminary data.</text>
</comment>
<dbReference type="InterPro" id="IPR036890">
    <property type="entry name" value="HATPase_C_sf"/>
</dbReference>
<dbReference type="PRINTS" id="PR00344">
    <property type="entry name" value="BCTRLSENSOR"/>
</dbReference>
<dbReference type="InterPro" id="IPR003660">
    <property type="entry name" value="HAMP_dom"/>
</dbReference>
<dbReference type="SUPFAM" id="SSF55874">
    <property type="entry name" value="ATPase domain of HSP90 chaperone/DNA topoisomerase II/histidine kinase"/>
    <property type="match status" value="1"/>
</dbReference>
<dbReference type="Gene3D" id="3.30.565.10">
    <property type="entry name" value="Histidine kinase-like ATPase, C-terminal domain"/>
    <property type="match status" value="1"/>
</dbReference>
<evidence type="ECO:0000256" key="9">
    <source>
        <dbReference type="ARBA" id="ARBA00023012"/>
    </source>
</evidence>
<evidence type="ECO:0000256" key="7">
    <source>
        <dbReference type="ARBA" id="ARBA00022777"/>
    </source>
</evidence>
<dbReference type="Gene3D" id="6.10.340.10">
    <property type="match status" value="1"/>
</dbReference>
<dbReference type="Gene3D" id="1.10.287.130">
    <property type="match status" value="1"/>
</dbReference>
<comment type="catalytic activity">
    <reaction evidence="1">
        <text>ATP + protein L-histidine = ADP + protein N-phospho-L-histidine.</text>
        <dbReference type="EC" id="2.7.13.3"/>
    </reaction>
</comment>
<dbReference type="SMART" id="SM00388">
    <property type="entry name" value="HisKA"/>
    <property type="match status" value="1"/>
</dbReference>
<dbReference type="PROSITE" id="PS50885">
    <property type="entry name" value="HAMP"/>
    <property type="match status" value="1"/>
</dbReference>
<dbReference type="SMART" id="SM00304">
    <property type="entry name" value="HAMP"/>
    <property type="match status" value="1"/>
</dbReference>
<dbReference type="CDD" id="cd00075">
    <property type="entry name" value="HATPase"/>
    <property type="match status" value="1"/>
</dbReference>
<evidence type="ECO:0000313" key="14">
    <source>
        <dbReference type="EMBL" id="MCF8589500.1"/>
    </source>
</evidence>
<keyword evidence="5" id="KW-0808">Transferase</keyword>
<dbReference type="SUPFAM" id="SSF47384">
    <property type="entry name" value="Homodimeric domain of signal transducing histidine kinase"/>
    <property type="match status" value="1"/>
</dbReference>
<evidence type="ECO:0000256" key="6">
    <source>
        <dbReference type="ARBA" id="ARBA00022692"/>
    </source>
</evidence>
<gene>
    <name evidence="14" type="ORF">L5G33_13635</name>
</gene>
<feature type="transmembrane region" description="Helical" evidence="11">
    <location>
        <begin position="12"/>
        <end position="36"/>
    </location>
</feature>
<evidence type="ECO:0000256" key="2">
    <source>
        <dbReference type="ARBA" id="ARBA00004236"/>
    </source>
</evidence>
<protein>
    <recommendedName>
        <fullName evidence="3">histidine kinase</fullName>
        <ecNumber evidence="3">2.7.13.3</ecNumber>
    </recommendedName>
</protein>
<dbReference type="CDD" id="cd06225">
    <property type="entry name" value="HAMP"/>
    <property type="match status" value="1"/>
</dbReference>
<dbReference type="EC" id="2.7.13.3" evidence="3"/>
<dbReference type="Proteomes" id="UP001200110">
    <property type="component" value="Unassembled WGS sequence"/>
</dbReference>
<dbReference type="Pfam" id="PF00672">
    <property type="entry name" value="HAMP"/>
    <property type="match status" value="1"/>
</dbReference>
<reference evidence="14 15" key="1">
    <citation type="submission" date="2022-01" db="EMBL/GenBank/DDBJ databases">
        <authorList>
            <person name="Huang Y."/>
        </authorList>
    </citation>
    <scope>NUCLEOTIDE SEQUENCE [LARGE SCALE GENOMIC DNA]</scope>
    <source>
        <strain evidence="14 15">HY366</strain>
    </source>
</reference>
<dbReference type="EMBL" id="JAKKOR010000009">
    <property type="protein sequence ID" value="MCF8589500.1"/>
    <property type="molecule type" value="Genomic_DNA"/>
</dbReference>
<feature type="transmembrane region" description="Helical" evidence="11">
    <location>
        <begin position="70"/>
        <end position="90"/>
    </location>
</feature>
<keyword evidence="8 11" id="KW-1133">Transmembrane helix</keyword>
<evidence type="ECO:0000256" key="10">
    <source>
        <dbReference type="ARBA" id="ARBA00023136"/>
    </source>
</evidence>
<feature type="domain" description="Histidine kinase" evidence="12">
    <location>
        <begin position="152"/>
        <end position="371"/>
    </location>
</feature>
<dbReference type="GO" id="GO:0016301">
    <property type="term" value="F:kinase activity"/>
    <property type="evidence" value="ECO:0007669"/>
    <property type="project" value="UniProtKB-KW"/>
</dbReference>
<keyword evidence="10 11" id="KW-0472">Membrane</keyword>
<evidence type="ECO:0000256" key="5">
    <source>
        <dbReference type="ARBA" id="ARBA00022679"/>
    </source>
</evidence>
<feature type="domain" description="HAMP" evidence="13">
    <location>
        <begin position="91"/>
        <end position="144"/>
    </location>
</feature>
<comment type="subcellular location">
    <subcellularLocation>
        <location evidence="2">Cell membrane</location>
    </subcellularLocation>
</comment>